<sequence length="153" mass="16810">MIDRDPQHLHPLVREAARKTLEACERAGLPFRLFEGYRSPERQAALYAQGRAAPGRIVTYARAGESLHNYGLAVDIVGFVNGAWTWELPRDAWVHMQAFGKTYGLRGLSFEMPHLEWPANISELRAGVFPAGGDATWQAVVKVPAVGAQVAGT</sequence>
<proteinExistence type="predicted"/>
<dbReference type="GO" id="GO:0008233">
    <property type="term" value="F:peptidase activity"/>
    <property type="evidence" value="ECO:0007669"/>
    <property type="project" value="InterPro"/>
</dbReference>
<protein>
    <submittedName>
        <fullName evidence="2">Peptidase M15B</fullName>
    </submittedName>
</protein>
<accession>A0A6J5P7J3</accession>
<gene>
    <name evidence="2" type="ORF">UFOVP853_9</name>
</gene>
<dbReference type="EMBL" id="LR796791">
    <property type="protein sequence ID" value="CAB4165996.1"/>
    <property type="molecule type" value="Genomic_DNA"/>
</dbReference>
<dbReference type="SUPFAM" id="SSF55166">
    <property type="entry name" value="Hedgehog/DD-peptidase"/>
    <property type="match status" value="1"/>
</dbReference>
<evidence type="ECO:0000313" key="2">
    <source>
        <dbReference type="EMBL" id="CAB4165996.1"/>
    </source>
</evidence>
<dbReference type="InterPro" id="IPR009045">
    <property type="entry name" value="Zn_M74/Hedgehog-like"/>
</dbReference>
<organism evidence="2">
    <name type="scientific">uncultured Caudovirales phage</name>
    <dbReference type="NCBI Taxonomy" id="2100421"/>
    <lineage>
        <taxon>Viruses</taxon>
        <taxon>Duplodnaviria</taxon>
        <taxon>Heunggongvirae</taxon>
        <taxon>Uroviricota</taxon>
        <taxon>Caudoviricetes</taxon>
        <taxon>Peduoviridae</taxon>
        <taxon>Maltschvirus</taxon>
        <taxon>Maltschvirus maltsch</taxon>
    </lineage>
</organism>
<dbReference type="Gene3D" id="3.30.1380.10">
    <property type="match status" value="1"/>
</dbReference>
<dbReference type="GO" id="GO:0006508">
    <property type="term" value="P:proteolysis"/>
    <property type="evidence" value="ECO:0007669"/>
    <property type="project" value="InterPro"/>
</dbReference>
<dbReference type="Pfam" id="PF02557">
    <property type="entry name" value="VanY"/>
    <property type="match status" value="1"/>
</dbReference>
<dbReference type="InterPro" id="IPR003709">
    <property type="entry name" value="VanY-like_core_dom"/>
</dbReference>
<evidence type="ECO:0000259" key="1">
    <source>
        <dbReference type="Pfam" id="PF02557"/>
    </source>
</evidence>
<dbReference type="CDD" id="cd14845">
    <property type="entry name" value="L-Ala-D-Glu_peptidase_like"/>
    <property type="match status" value="1"/>
</dbReference>
<reference evidence="2" key="1">
    <citation type="submission" date="2020-04" db="EMBL/GenBank/DDBJ databases">
        <authorList>
            <person name="Chiriac C."/>
            <person name="Salcher M."/>
            <person name="Ghai R."/>
            <person name="Kavagutti S V."/>
        </authorList>
    </citation>
    <scope>NUCLEOTIDE SEQUENCE</scope>
</reference>
<feature type="domain" description="D-alanyl-D-alanine carboxypeptidase-like core" evidence="1">
    <location>
        <begin position="8"/>
        <end position="79"/>
    </location>
</feature>
<name>A0A6J5P7J3_9CAUD</name>